<evidence type="ECO:0000256" key="2">
    <source>
        <dbReference type="ARBA" id="ARBA00023002"/>
    </source>
</evidence>
<dbReference type="Pfam" id="PF01408">
    <property type="entry name" value="GFO_IDH_MocA"/>
    <property type="match status" value="1"/>
</dbReference>
<proteinExistence type="inferred from homology"/>
<dbReference type="SUPFAM" id="SSF51735">
    <property type="entry name" value="NAD(P)-binding Rossmann-fold domains"/>
    <property type="match status" value="1"/>
</dbReference>
<comment type="similarity">
    <text evidence="1">Belongs to the Gfo/Idh/MocA family.</text>
</comment>
<protein>
    <submittedName>
        <fullName evidence="5">Inositol 2-dehydrogenase</fullName>
    </submittedName>
</protein>
<sequence length="344" mass="37726">MVRFCIFGAGQMGKRHARTLAEHPKAEIHSVYDLLPEAAAELAGRHGAIAVSDRETVLADPAVDAVVITTPASSHAELVVAAARAGKAIFCEKPLAEDIPTARAAVEEVRKAGVPSFMGFMKRFEPSHLALIQAVKAGEIGDVELVLLTNRDPKVTLLELSQQTHHHAPYTLLRESTVHDFDLARALLDDEPVEVYVAASSLVEPELGRLGEVDAAMTTLKTARGALCHINNIWRTTYGYDQRLEVHGAKGMLRAENRPETNLVRYTDAGVLHDRLLSGPPGGSQFYFYKYAEAYPGEMNHFVESLEEGRRPMVSVEDGYRSQLLVEAAVESLKTNRPVQVAER</sequence>
<dbReference type="Pfam" id="PF22725">
    <property type="entry name" value="GFO_IDH_MocA_C3"/>
    <property type="match status" value="1"/>
</dbReference>
<dbReference type="PANTHER" id="PTHR42840">
    <property type="entry name" value="NAD(P)-BINDING ROSSMANN-FOLD SUPERFAMILY PROTEIN-RELATED"/>
    <property type="match status" value="1"/>
</dbReference>
<evidence type="ECO:0000259" key="4">
    <source>
        <dbReference type="Pfam" id="PF22725"/>
    </source>
</evidence>
<dbReference type="SUPFAM" id="SSF55347">
    <property type="entry name" value="Glyceraldehyde-3-phosphate dehydrogenase-like, C-terminal domain"/>
    <property type="match status" value="1"/>
</dbReference>
<dbReference type="GO" id="GO:0016491">
    <property type="term" value="F:oxidoreductase activity"/>
    <property type="evidence" value="ECO:0007669"/>
    <property type="project" value="UniProtKB-KW"/>
</dbReference>
<dbReference type="InterPro" id="IPR000683">
    <property type="entry name" value="Gfo/Idh/MocA-like_OxRdtase_N"/>
</dbReference>
<dbReference type="InterPro" id="IPR036291">
    <property type="entry name" value="NAD(P)-bd_dom_sf"/>
</dbReference>
<comment type="caution">
    <text evidence="5">The sequence shown here is derived from an EMBL/GenBank/DDBJ whole genome shotgun (WGS) entry which is preliminary data.</text>
</comment>
<evidence type="ECO:0000313" key="5">
    <source>
        <dbReference type="EMBL" id="MXY95001.1"/>
    </source>
</evidence>
<dbReference type="Gene3D" id="3.30.360.10">
    <property type="entry name" value="Dihydrodipicolinate Reductase, domain 2"/>
    <property type="match status" value="1"/>
</dbReference>
<feature type="domain" description="Gfo/Idh/MocA-like oxidoreductase N-terminal" evidence="3">
    <location>
        <begin position="3"/>
        <end position="119"/>
    </location>
</feature>
<dbReference type="AlphaFoldDB" id="A0A6B0YX59"/>
<reference evidence="5" key="1">
    <citation type="submission" date="2019-09" db="EMBL/GenBank/DDBJ databases">
        <title>Characterisation of the sponge microbiome using genome-centric metagenomics.</title>
        <authorList>
            <person name="Engelberts J.P."/>
            <person name="Robbins S.J."/>
            <person name="De Goeij J.M."/>
            <person name="Aranda M."/>
            <person name="Bell S.C."/>
            <person name="Webster N.S."/>
        </authorList>
    </citation>
    <scope>NUCLEOTIDE SEQUENCE</scope>
    <source>
        <strain evidence="5">SB0664_bin_27</strain>
    </source>
</reference>
<evidence type="ECO:0000259" key="3">
    <source>
        <dbReference type="Pfam" id="PF01408"/>
    </source>
</evidence>
<name>A0A6B0YX59_9CHLR</name>
<dbReference type="InterPro" id="IPR055170">
    <property type="entry name" value="GFO_IDH_MocA-like_dom"/>
</dbReference>
<keyword evidence="2" id="KW-0560">Oxidoreductase</keyword>
<dbReference type="PANTHER" id="PTHR42840:SF3">
    <property type="entry name" value="BINDING ROSSMANN FOLD OXIDOREDUCTASE, PUTATIVE (AFU_ORTHOLOGUE AFUA_2G10240)-RELATED"/>
    <property type="match status" value="1"/>
</dbReference>
<dbReference type="Gene3D" id="3.40.50.720">
    <property type="entry name" value="NAD(P)-binding Rossmann-like Domain"/>
    <property type="match status" value="1"/>
</dbReference>
<organism evidence="5">
    <name type="scientific">Caldilineaceae bacterium SB0664_bin_27</name>
    <dbReference type="NCBI Taxonomy" id="2605260"/>
    <lineage>
        <taxon>Bacteria</taxon>
        <taxon>Bacillati</taxon>
        <taxon>Chloroflexota</taxon>
        <taxon>Caldilineae</taxon>
        <taxon>Caldilineales</taxon>
        <taxon>Caldilineaceae</taxon>
    </lineage>
</organism>
<dbReference type="GO" id="GO:0006740">
    <property type="term" value="P:NADPH regeneration"/>
    <property type="evidence" value="ECO:0007669"/>
    <property type="project" value="TreeGrafter"/>
</dbReference>
<dbReference type="EMBL" id="VXRG01000131">
    <property type="protein sequence ID" value="MXY95001.1"/>
    <property type="molecule type" value="Genomic_DNA"/>
</dbReference>
<dbReference type="GO" id="GO:0000166">
    <property type="term" value="F:nucleotide binding"/>
    <property type="evidence" value="ECO:0007669"/>
    <property type="project" value="InterPro"/>
</dbReference>
<feature type="domain" description="GFO/IDH/MocA-like oxidoreductase" evidence="4">
    <location>
        <begin position="130"/>
        <end position="254"/>
    </location>
</feature>
<accession>A0A6B0YX59</accession>
<evidence type="ECO:0000256" key="1">
    <source>
        <dbReference type="ARBA" id="ARBA00010928"/>
    </source>
</evidence>
<dbReference type="GO" id="GO:0005737">
    <property type="term" value="C:cytoplasm"/>
    <property type="evidence" value="ECO:0007669"/>
    <property type="project" value="TreeGrafter"/>
</dbReference>
<gene>
    <name evidence="5" type="ORF">F4Y42_16295</name>
</gene>